<feature type="chain" id="PRO_5037218930" description="SLH domain-containing protein" evidence="1">
    <location>
        <begin position="26"/>
        <end position="989"/>
    </location>
</feature>
<accession>A0A916QGT8</accession>
<evidence type="ECO:0000256" key="1">
    <source>
        <dbReference type="SAM" id="SignalP"/>
    </source>
</evidence>
<evidence type="ECO:0000313" key="3">
    <source>
        <dbReference type="EMBL" id="GFR39193.1"/>
    </source>
</evidence>
<dbReference type="PROSITE" id="PS51272">
    <property type="entry name" value="SLH"/>
    <property type="match status" value="1"/>
</dbReference>
<feature type="signal peptide" evidence="1">
    <location>
        <begin position="1"/>
        <end position="25"/>
    </location>
</feature>
<keyword evidence="4" id="KW-1185">Reference proteome</keyword>
<protein>
    <recommendedName>
        <fullName evidence="2">SLH domain-containing protein</fullName>
    </recommendedName>
</protein>
<organism evidence="3 4">
    <name type="scientific">Insulibacter thermoxylanivorax</name>
    <dbReference type="NCBI Taxonomy" id="2749268"/>
    <lineage>
        <taxon>Bacteria</taxon>
        <taxon>Bacillati</taxon>
        <taxon>Bacillota</taxon>
        <taxon>Bacilli</taxon>
        <taxon>Bacillales</taxon>
        <taxon>Paenibacillaceae</taxon>
        <taxon>Insulibacter</taxon>
    </lineage>
</organism>
<comment type="caution">
    <text evidence="3">The sequence shown here is derived from an EMBL/GenBank/DDBJ whole genome shotgun (WGS) entry which is preliminary data.</text>
</comment>
<sequence>MKKSLSLVVAIALVFSLLTPAMAFAATSQEIAAGAKLKEYGVLTGNTQGDLLLDLELDREDMIVLLSRLMGVEEEAAATENTHGWDDVTDPFYHGYISWAKNEGLTKGVGDGSKFGYDQKMTVQELLQFQLRALGYEVEWNDVPAKAAELGLIAEGEDVTVNATRGKMAVVTLQALNTPVNGENILLGAKLGIEDFIPDVGILSFNAVGAKKLQVKFASAVDTEEAKIAVKRGVVTVNVSDIKWSDNNTVATIETASRLVEGTYTVSVEGVAEEVLTASVDVDNEKVESIEITSDVAPMARKNDGTDNPEQVVVNYVVKNQYGEDVSNLYVPTATASGKVDENANGVLKISKNNGEFVIQETVFVSLVYIGQGYTVSTQKTLNVGLSGKADTVEVTGIYNEDPDAVLDSDVSGDEAGNFKLLLNVKDQYGNPIKDINILKQDLFVHVGGTHILEVQYEEDNGKNTDVPAFELVEVDGVKVPALPLKEVKAAGTAVVNVVPKYSGKSANYTVVVEEGLVYDQVILSPVSGIVAAGEDVYVPVAVLDTKGNSVTDTKKLNDALNTPNSMGTDKIRINVSNNNPVEFVTKDGNLFLKFSVDNQGTVSVNATTESFKYSYLTIDVKPAAKPRAIIGLKADTNRLLFQGAEITLNHENVLVEDNYGRVMDKDTLKKALEKALESNPENIFRIQLTGYEDNDKITVLGDVYEIKADLDQVGNVVISGIKLKATNKGNQTLTLTLHDDAITDSNNPEKVVRGSQWQGVFRTVTLDEIRSIAIDDVDVLYAGTAEANEGRSKYSREVKVTATTKDGKKVSIPAGDFSLSTLSAYVHADNGGKKVYITNPAILSKDQKETTVVIRAVLENGITAEREVKVTNAAPKVDSVEIKDLTDGTLEINAEDLNGANLIGVLTLEVKDQYGVMANLEEEKFADGSELPVASVTVSDINKVEGSDLKVSNNGREDAKVNGAKAGDEFTVKVQFGSVSAKAKVKVK</sequence>
<dbReference type="EMBL" id="BMAQ01000036">
    <property type="protein sequence ID" value="GFR39193.1"/>
    <property type="molecule type" value="Genomic_DNA"/>
</dbReference>
<keyword evidence="1" id="KW-0732">Signal</keyword>
<gene>
    <name evidence="3" type="ORF">PRECH8_24890</name>
</gene>
<dbReference type="InterPro" id="IPR001119">
    <property type="entry name" value="SLH_dom"/>
</dbReference>
<evidence type="ECO:0000313" key="4">
    <source>
        <dbReference type="Proteomes" id="UP000654993"/>
    </source>
</evidence>
<dbReference type="Proteomes" id="UP000654993">
    <property type="component" value="Unassembled WGS sequence"/>
</dbReference>
<feature type="domain" description="SLH" evidence="2">
    <location>
        <begin position="80"/>
        <end position="144"/>
    </location>
</feature>
<dbReference type="AlphaFoldDB" id="A0A916QGT8"/>
<dbReference type="RefSeq" id="WP_200967405.1">
    <property type="nucleotide sequence ID" value="NZ_BMAQ01000036.1"/>
</dbReference>
<proteinExistence type="predicted"/>
<reference evidence="3" key="2">
    <citation type="journal article" date="2021" name="Data Brief">
        <title>Draft genome sequence data of the facultative, thermophilic, xylanolytic bacterium Paenibacillus sp. strain DA-C8.</title>
        <authorList>
            <person name="Chhe C."/>
            <person name="Uke A."/>
            <person name="Baramee S."/>
            <person name="Ungkulpasvich U."/>
            <person name="Tachaapaikoon C."/>
            <person name="Pason P."/>
            <person name="Waeonukul R."/>
            <person name="Ratanakhanokchai K."/>
            <person name="Kosugi A."/>
        </authorList>
    </citation>
    <scope>NUCLEOTIDE SEQUENCE</scope>
    <source>
        <strain evidence="3">DA-C8</strain>
    </source>
</reference>
<reference evidence="3" key="1">
    <citation type="submission" date="2020-08" db="EMBL/GenBank/DDBJ databases">
        <authorList>
            <person name="Uke A."/>
            <person name="Chhe C."/>
            <person name="Baramee S."/>
            <person name="Kosugi A."/>
        </authorList>
    </citation>
    <scope>NUCLEOTIDE SEQUENCE</scope>
    <source>
        <strain evidence="3">DA-C8</strain>
    </source>
</reference>
<name>A0A916QGT8_9BACL</name>
<evidence type="ECO:0000259" key="2">
    <source>
        <dbReference type="PROSITE" id="PS51272"/>
    </source>
</evidence>